<dbReference type="AlphaFoldDB" id="A0A9Q4C6K3"/>
<feature type="binding site" evidence="12">
    <location>
        <position position="214"/>
    </location>
    <ligand>
        <name>ATP</name>
        <dbReference type="ChEBI" id="CHEBI:30616"/>
    </ligand>
</feature>
<evidence type="ECO:0000256" key="15">
    <source>
        <dbReference type="PROSITE-ProRule" id="PRU01330"/>
    </source>
</evidence>
<evidence type="ECO:0000256" key="6">
    <source>
        <dbReference type="ARBA" id="ARBA00022490"/>
    </source>
</evidence>
<evidence type="ECO:0000259" key="19">
    <source>
        <dbReference type="PROSITE" id="PS51987"/>
    </source>
</evidence>
<feature type="binding site" evidence="13">
    <location>
        <position position="219"/>
    </location>
    <ligand>
        <name>Mg(2+)</name>
        <dbReference type="ChEBI" id="CHEBI:18420"/>
        <label>2</label>
    </ligand>
</feature>
<organism evidence="21 22">
    <name type="scientific">Corynebacterium pygosceleis</name>
    <dbReference type="NCBI Taxonomy" id="2800406"/>
    <lineage>
        <taxon>Bacteria</taxon>
        <taxon>Bacillati</taxon>
        <taxon>Actinomycetota</taxon>
        <taxon>Actinomycetes</taxon>
        <taxon>Mycobacteriales</taxon>
        <taxon>Corynebacteriaceae</taxon>
        <taxon>Corynebacterium</taxon>
    </lineage>
</organism>
<feature type="binding site" evidence="12">
    <location>
        <begin position="278"/>
        <end position="280"/>
    </location>
    <ligand>
        <name>ATP</name>
        <dbReference type="ChEBI" id="CHEBI:30616"/>
    </ligand>
</feature>
<dbReference type="PROSITE" id="PS00181">
    <property type="entry name" value="GLNA_ATP"/>
    <property type="match status" value="1"/>
</dbReference>
<evidence type="ECO:0000256" key="17">
    <source>
        <dbReference type="RuleBase" id="RU004356"/>
    </source>
</evidence>
<dbReference type="Pfam" id="PF00120">
    <property type="entry name" value="Gln-synt_C"/>
    <property type="match status" value="1"/>
</dbReference>
<evidence type="ECO:0000256" key="10">
    <source>
        <dbReference type="ARBA" id="ARBA00049436"/>
    </source>
</evidence>
<feature type="binding site" evidence="13">
    <location>
        <position position="227"/>
    </location>
    <ligand>
        <name>Mg(2+)</name>
        <dbReference type="ChEBI" id="CHEBI:18420"/>
        <label>2</label>
    </ligand>
</feature>
<dbReference type="Gene3D" id="3.30.590.10">
    <property type="entry name" value="Glutamine synthetase/guanido kinase, catalytic domain"/>
    <property type="match status" value="1"/>
</dbReference>
<comment type="similarity">
    <text evidence="2 15 16">Belongs to the glutamine synthetase family.</text>
</comment>
<feature type="binding site" evidence="11">
    <location>
        <position position="368"/>
    </location>
    <ligand>
        <name>L-glutamate</name>
        <dbReference type="ChEBI" id="CHEBI:29985"/>
    </ligand>
</feature>
<dbReference type="Proteomes" id="UP001071478">
    <property type="component" value="Unassembled WGS sequence"/>
</dbReference>
<evidence type="ECO:0000256" key="16">
    <source>
        <dbReference type="RuleBase" id="RU000384"/>
    </source>
</evidence>
<dbReference type="InterPro" id="IPR014746">
    <property type="entry name" value="Gln_synth/guanido_kin_cat_dom"/>
</dbReference>
<feature type="binding site" evidence="12">
    <location>
        <position position="361"/>
    </location>
    <ligand>
        <name>ATP</name>
        <dbReference type="ChEBI" id="CHEBI:30616"/>
    </ligand>
</feature>
<evidence type="ECO:0000256" key="3">
    <source>
        <dbReference type="ARBA" id="ARBA00011354"/>
    </source>
</evidence>
<evidence type="ECO:0000256" key="12">
    <source>
        <dbReference type="PIRSR" id="PIRSR604809-2"/>
    </source>
</evidence>
<dbReference type="FunFam" id="3.30.590.10:FF:000001">
    <property type="entry name" value="Glutamine synthetase"/>
    <property type="match status" value="1"/>
</dbReference>
<proteinExistence type="inferred from homology"/>
<evidence type="ECO:0000313" key="20">
    <source>
        <dbReference type="EMBL" id="MCX7444166.1"/>
    </source>
</evidence>
<dbReference type="RefSeq" id="WP_200253028.1">
    <property type="nucleotide sequence ID" value="NZ_JAENIQ020000002.1"/>
</dbReference>
<evidence type="ECO:0000313" key="22">
    <source>
        <dbReference type="Proteomes" id="UP001071478"/>
    </source>
</evidence>
<dbReference type="EMBL" id="JAPMKV010000001">
    <property type="protein sequence ID" value="MCX7444166.1"/>
    <property type="molecule type" value="Genomic_DNA"/>
</dbReference>
<feature type="binding site" evidence="12">
    <location>
        <position position="347"/>
    </location>
    <ligand>
        <name>ATP</name>
        <dbReference type="ChEBI" id="CHEBI:30616"/>
    </ligand>
</feature>
<dbReference type="EMBL" id="JAPMKU010000001">
    <property type="protein sequence ID" value="MCX7467349.1"/>
    <property type="molecule type" value="Genomic_DNA"/>
</dbReference>
<evidence type="ECO:0000256" key="4">
    <source>
        <dbReference type="ARBA" id="ARBA00012937"/>
    </source>
</evidence>
<evidence type="ECO:0000313" key="23">
    <source>
        <dbReference type="Proteomes" id="UP001081709"/>
    </source>
</evidence>
<dbReference type="Pfam" id="PF03951">
    <property type="entry name" value="Gln-synt_N"/>
    <property type="match status" value="1"/>
</dbReference>
<dbReference type="InterPro" id="IPR027303">
    <property type="entry name" value="Gln_synth_gly_rich_site"/>
</dbReference>
<dbReference type="InterPro" id="IPR008147">
    <property type="entry name" value="Gln_synt_N"/>
</dbReference>
<comment type="caution">
    <text evidence="21">The sequence shown here is derived from an EMBL/GenBank/DDBJ whole genome shotgun (WGS) entry which is preliminary data.</text>
</comment>
<dbReference type="SMART" id="SM01230">
    <property type="entry name" value="Gln-synt_C"/>
    <property type="match status" value="1"/>
</dbReference>
<feature type="binding site" evidence="12">
    <location>
        <begin position="230"/>
        <end position="232"/>
    </location>
    <ligand>
        <name>ATP</name>
        <dbReference type="ChEBI" id="CHEBI:30616"/>
    </ligand>
</feature>
<dbReference type="GO" id="GO:0019740">
    <property type="term" value="P:nitrogen utilization"/>
    <property type="evidence" value="ECO:0007669"/>
    <property type="project" value="TreeGrafter"/>
</dbReference>
<dbReference type="GO" id="GO:0005524">
    <property type="term" value="F:ATP binding"/>
    <property type="evidence" value="ECO:0007669"/>
    <property type="project" value="UniProtKB-KW"/>
</dbReference>
<feature type="binding site" evidence="11">
    <location>
        <position position="329"/>
    </location>
    <ligand>
        <name>L-glutamate</name>
        <dbReference type="ChEBI" id="CHEBI:29985"/>
    </ligand>
</feature>
<feature type="modified residue" description="O-AMP-tyrosine" evidence="14">
    <location>
        <position position="406"/>
    </location>
</feature>
<dbReference type="NCBIfam" id="TIGR00653">
    <property type="entry name" value="GlnA"/>
    <property type="match status" value="1"/>
</dbReference>
<evidence type="ECO:0000256" key="5">
    <source>
        <dbReference type="ARBA" id="ARBA00021364"/>
    </source>
</evidence>
<feature type="binding site" evidence="11">
    <location>
        <position position="335"/>
    </location>
    <ligand>
        <name>L-glutamate</name>
        <dbReference type="ChEBI" id="CHEBI:29985"/>
    </ligand>
</feature>
<keyword evidence="7 17" id="KW-0436">Ligase</keyword>
<evidence type="ECO:0000256" key="11">
    <source>
        <dbReference type="PIRSR" id="PIRSR604809-1"/>
    </source>
</evidence>
<feature type="binding site" evidence="13">
    <location>
        <position position="366"/>
    </location>
    <ligand>
        <name>Mg(2+)</name>
        <dbReference type="ChEBI" id="CHEBI:18420"/>
        <label>1</label>
    </ligand>
</feature>
<feature type="binding site" evidence="13">
    <location>
        <position position="276"/>
    </location>
    <ligand>
        <name>Mg(2+)</name>
        <dbReference type="ChEBI" id="CHEBI:18420"/>
        <label>1</label>
    </ligand>
</feature>
<dbReference type="PROSITE" id="PS51987">
    <property type="entry name" value="GS_CATALYTIC"/>
    <property type="match status" value="1"/>
</dbReference>
<evidence type="ECO:0000256" key="14">
    <source>
        <dbReference type="PIRSR" id="PIRSR604809-50"/>
    </source>
</evidence>
<feature type="binding site" evidence="11">
    <location>
        <begin position="271"/>
        <end position="272"/>
    </location>
    <ligand>
        <name>L-glutamate</name>
        <dbReference type="ChEBI" id="CHEBI:29985"/>
    </ligand>
</feature>
<keyword evidence="13" id="KW-0460">Magnesium</keyword>
<comment type="subcellular location">
    <subcellularLocation>
        <location evidence="1">Cytoplasm</location>
    </subcellularLocation>
</comment>
<comment type="catalytic activity">
    <reaction evidence="10 17">
        <text>L-glutamate + NH4(+) + ATP = L-glutamine + ADP + phosphate + H(+)</text>
        <dbReference type="Rhea" id="RHEA:16169"/>
        <dbReference type="ChEBI" id="CHEBI:15378"/>
        <dbReference type="ChEBI" id="CHEBI:28938"/>
        <dbReference type="ChEBI" id="CHEBI:29985"/>
        <dbReference type="ChEBI" id="CHEBI:30616"/>
        <dbReference type="ChEBI" id="CHEBI:43474"/>
        <dbReference type="ChEBI" id="CHEBI:58359"/>
        <dbReference type="ChEBI" id="CHEBI:456216"/>
        <dbReference type="EC" id="6.3.1.2"/>
    </reaction>
</comment>
<dbReference type="PROSITE" id="PS00180">
    <property type="entry name" value="GLNA_1"/>
    <property type="match status" value="1"/>
</dbReference>
<dbReference type="GO" id="GO:0046872">
    <property type="term" value="F:metal ion binding"/>
    <property type="evidence" value="ECO:0007669"/>
    <property type="project" value="UniProtKB-KW"/>
</dbReference>
<feature type="domain" description="GS catalytic" evidence="19">
    <location>
        <begin position="108"/>
        <end position="478"/>
    </location>
</feature>
<dbReference type="PANTHER" id="PTHR43407">
    <property type="entry name" value="GLUTAMINE SYNTHETASE"/>
    <property type="match status" value="1"/>
</dbReference>
<keyword evidence="14" id="KW-0597">Phosphoprotein</keyword>
<dbReference type="PANTHER" id="PTHR43407:SF1">
    <property type="entry name" value="LENGSIN"/>
    <property type="match status" value="1"/>
</dbReference>
<name>A0A9Q4C6K3_9CORY</name>
<evidence type="ECO:0000256" key="7">
    <source>
        <dbReference type="ARBA" id="ARBA00022598"/>
    </source>
</evidence>
<comment type="cofactor">
    <cofactor evidence="13">
        <name>Mg(2+)</name>
        <dbReference type="ChEBI" id="CHEBI:18420"/>
    </cofactor>
    <text evidence="13">Binds 2 Mg(2+) ions per subunit.</text>
</comment>
<dbReference type="SUPFAM" id="SSF55931">
    <property type="entry name" value="Glutamine synthetase/guanido kinase"/>
    <property type="match status" value="1"/>
</dbReference>
<dbReference type="SUPFAM" id="SSF54368">
    <property type="entry name" value="Glutamine synthetase, N-terminal domain"/>
    <property type="match status" value="1"/>
</dbReference>
<sequence length="478" mass="53745">MAFETTEDVTKFIADENIEFVDIRFTDVPGIEQHFTIPASMFDEDAVEEGLAFDGSSVRGFTTIDESDMNLLPDLATAVVDPFRKAKTLNMKFFVHDPFTREPFSRDPRNVARKAEEYLTSTGIADTCFFGAEAEFYIFDKVSYATDTNSGFYHLDSVEGWWNRGEEENLDGTPNLGYKTRMKGGYFPVAPYDHAQDLRDDMCRNLAKCGFSLERAHHEVGTGGQQEINYKFNTLLHAADDLQSFKYIIKNTAFQQGKSVTFMPKPLAGDNGSGMHAHQSLWKDGKPLFHDESGYAGLSDMARYYIGGILHHAGAVLAFTNPTLNSYHRLVPGFEAPINLVYSQRNRSAAVRIPITGSNPKAKRIEFRAPDPSGNPYLGFAAMMLAGLDGIKNRIEPHAPVDKDLYELPPEEAASIPQAPTSLEASLKELERDHDFLTEGDVFTDDLIDTYIKFKYDNEITPVRLRPTPQEFEMYYDC</sequence>
<dbReference type="GO" id="GO:0016020">
    <property type="term" value="C:membrane"/>
    <property type="evidence" value="ECO:0007669"/>
    <property type="project" value="TreeGrafter"/>
</dbReference>
<dbReference type="GO" id="GO:0006542">
    <property type="term" value="P:glutamine biosynthetic process"/>
    <property type="evidence" value="ECO:0007669"/>
    <property type="project" value="InterPro"/>
</dbReference>
<keyword evidence="6" id="KW-0963">Cytoplasm</keyword>
<dbReference type="InterPro" id="IPR036651">
    <property type="entry name" value="Gln_synt_N_sf"/>
</dbReference>
<evidence type="ECO:0000256" key="1">
    <source>
        <dbReference type="ARBA" id="ARBA00004496"/>
    </source>
</evidence>
<gene>
    <name evidence="21" type="primary">glnA</name>
    <name evidence="20" type="ORF">OS125_02745</name>
    <name evidence="21" type="ORF">OS129_00440</name>
</gene>
<dbReference type="PROSITE" id="PS51986">
    <property type="entry name" value="GS_BETA_GRASP"/>
    <property type="match status" value="1"/>
</dbReference>
<protein>
    <recommendedName>
        <fullName evidence="5 17">Glutamine synthetase</fullName>
        <ecNumber evidence="4 17">6.3.1.2</ecNumber>
    </recommendedName>
</protein>
<dbReference type="EC" id="6.3.1.2" evidence="4 17"/>
<evidence type="ECO:0000256" key="9">
    <source>
        <dbReference type="ARBA" id="ARBA00022840"/>
    </source>
</evidence>
<dbReference type="InterPro" id="IPR004809">
    <property type="entry name" value="Gln_synth_I"/>
</dbReference>
<dbReference type="InterPro" id="IPR008146">
    <property type="entry name" value="Gln_synth_cat_dom"/>
</dbReference>
<evidence type="ECO:0000313" key="21">
    <source>
        <dbReference type="EMBL" id="MCX7467349.1"/>
    </source>
</evidence>
<comment type="subunit">
    <text evidence="3">Oligomer of 12 subunits arranged in the form of two hexagons.</text>
</comment>
<reference evidence="21" key="1">
    <citation type="submission" date="2022-11" db="EMBL/GenBank/DDBJ databases">
        <title>Corynebacterium sp. isolated from Penguins.</title>
        <authorList>
            <person name="Sedlar K."/>
            <person name="Svec P."/>
        </authorList>
    </citation>
    <scope>NUCLEOTIDE SEQUENCE</scope>
    <source>
        <strain evidence="20">P7003</strain>
        <strain evidence="21">P7374</strain>
    </source>
</reference>
<evidence type="ECO:0000256" key="8">
    <source>
        <dbReference type="ARBA" id="ARBA00022741"/>
    </source>
</evidence>
<feature type="binding site" evidence="13">
    <location>
        <position position="133"/>
    </location>
    <ligand>
        <name>Mg(2+)</name>
        <dbReference type="ChEBI" id="CHEBI:18420"/>
        <label>1</label>
    </ligand>
</feature>
<accession>A0A9Q4C6K3</accession>
<keyword evidence="9 12" id="KW-0067">ATP-binding</keyword>
<keyword evidence="23" id="KW-1185">Reference proteome</keyword>
<feature type="binding site" evidence="11">
    <location>
        <position position="347"/>
    </location>
    <ligand>
        <name>L-glutamate</name>
        <dbReference type="ChEBI" id="CHEBI:29985"/>
    </ligand>
</feature>
<dbReference type="GO" id="GO:0004356">
    <property type="term" value="F:glutamine synthetase activity"/>
    <property type="evidence" value="ECO:0007669"/>
    <property type="project" value="UniProtKB-EC"/>
</dbReference>
<dbReference type="Proteomes" id="UP001081709">
    <property type="component" value="Unassembled WGS sequence"/>
</dbReference>
<keyword evidence="13" id="KW-0479">Metal-binding</keyword>
<dbReference type="GO" id="GO:0005737">
    <property type="term" value="C:cytoplasm"/>
    <property type="evidence" value="ECO:0007669"/>
    <property type="project" value="UniProtKB-SubCell"/>
</dbReference>
<feature type="domain" description="GS beta-grasp" evidence="18">
    <location>
        <begin position="16"/>
        <end position="100"/>
    </location>
</feature>
<feature type="binding site" evidence="13">
    <location>
        <position position="135"/>
    </location>
    <ligand>
        <name>Mg(2+)</name>
        <dbReference type="ChEBI" id="CHEBI:18420"/>
        <label>2</label>
    </ligand>
</feature>
<evidence type="ECO:0000256" key="13">
    <source>
        <dbReference type="PIRSR" id="PIRSR604809-3"/>
    </source>
</evidence>
<dbReference type="InterPro" id="IPR027302">
    <property type="entry name" value="Gln_synth_N_conserv_site"/>
</dbReference>
<keyword evidence="8 12" id="KW-0547">Nucleotide-binding</keyword>
<dbReference type="Gene3D" id="3.10.20.70">
    <property type="entry name" value="Glutamine synthetase, N-terminal domain"/>
    <property type="match status" value="1"/>
</dbReference>
<evidence type="ECO:0000259" key="18">
    <source>
        <dbReference type="PROSITE" id="PS51986"/>
    </source>
</evidence>
<evidence type="ECO:0000256" key="2">
    <source>
        <dbReference type="ARBA" id="ARBA00009897"/>
    </source>
</evidence>